<dbReference type="AlphaFoldDB" id="A0A0F9QJE2"/>
<evidence type="ECO:0000313" key="1">
    <source>
        <dbReference type="EMBL" id="KKN44230.1"/>
    </source>
</evidence>
<sequence length="447" mass="49507">MTDKMPSLSIAATIPSGPDSIEILNSECFCISLDTKSLKQALESEIGQPGLFDLIQQRCPYLFATRPVFVSKANLARMERVIHAIESVVALTAYREEILSDSPHIASHNPGGAKGVFFGYDFHVTEGGFGLIEINTNAGGAMLNAVLARAHQACCPGIDKMLAAQNKSSALEDNIVAMFFQEWSLSGHKRALRSIAIVDENPTEQYLYPEFLLFQQLFKRHGLEVVIADPSEFTLHEGVLKHDKMNIDLVYNRLTDFSLSEPASATLREAYLQNAIVLTPNPQAHALFADKRNLVLLTDPVRLQALGVPKATQDILLAAIPHTEIVLPENAEYLWQKRRELFFKPFAGFGGKAAYRGDKLTKRVWTEILAGGYIAQALVTPGSRIISDDEPAQVLKFDLRNYTYDDKVQWVAARLYQGQTTNFRTLGGGFAPVYEGQIDPNEKSCTT</sequence>
<dbReference type="SUPFAM" id="SSF56059">
    <property type="entry name" value="Glutathione synthetase ATP-binding domain-like"/>
    <property type="match status" value="1"/>
</dbReference>
<organism evidence="1">
    <name type="scientific">marine sediment metagenome</name>
    <dbReference type="NCBI Taxonomy" id="412755"/>
    <lineage>
        <taxon>unclassified sequences</taxon>
        <taxon>metagenomes</taxon>
        <taxon>ecological metagenomes</taxon>
    </lineage>
</organism>
<gene>
    <name evidence="1" type="ORF">LCGC14_0695120</name>
</gene>
<dbReference type="EMBL" id="LAZR01001461">
    <property type="protein sequence ID" value="KKN44230.1"/>
    <property type="molecule type" value="Genomic_DNA"/>
</dbReference>
<protein>
    <submittedName>
        <fullName evidence="1">Uncharacterized protein</fullName>
    </submittedName>
</protein>
<comment type="caution">
    <text evidence="1">The sequence shown here is derived from an EMBL/GenBank/DDBJ whole genome shotgun (WGS) entry which is preliminary data.</text>
</comment>
<name>A0A0F9QJE2_9ZZZZ</name>
<reference evidence="1" key="1">
    <citation type="journal article" date="2015" name="Nature">
        <title>Complex archaea that bridge the gap between prokaryotes and eukaryotes.</title>
        <authorList>
            <person name="Spang A."/>
            <person name="Saw J.H."/>
            <person name="Jorgensen S.L."/>
            <person name="Zaremba-Niedzwiedzka K."/>
            <person name="Martijn J."/>
            <person name="Lind A.E."/>
            <person name="van Eijk R."/>
            <person name="Schleper C."/>
            <person name="Guy L."/>
            <person name="Ettema T.J."/>
        </authorList>
    </citation>
    <scope>NUCLEOTIDE SEQUENCE</scope>
</reference>
<proteinExistence type="predicted"/>
<accession>A0A0F9QJE2</accession>